<dbReference type="PANTHER" id="PTHR43236:SF1">
    <property type="entry name" value="BLL7220 PROTEIN"/>
    <property type="match status" value="1"/>
</dbReference>
<evidence type="ECO:0000313" key="3">
    <source>
        <dbReference type="Proteomes" id="UP000238358"/>
    </source>
</evidence>
<protein>
    <submittedName>
        <fullName evidence="2">ImmA/IrrE family metallo-endopeptidase</fullName>
    </submittedName>
</protein>
<name>A0A2S0M9C2_MEGEL</name>
<reference evidence="2 3" key="1">
    <citation type="journal article" date="2018" name="Genome Announc.">
        <title>Complete genomes of two Megasphaera elsdenii strains, NCIMB 702410 and ATCC 25940.</title>
        <authorList>
            <person name="Hatmaker E.A."/>
            <person name="O'Dell K."/>
            <person name="Riley L.A."/>
            <person name="Klingeman D.M."/>
            <person name="Guss A.M."/>
        </authorList>
    </citation>
    <scope>NUCLEOTIDE SEQUENCE [LARGE SCALE GENOMIC DNA]</scope>
    <source>
        <strain evidence="2 3">NCIMB702410</strain>
    </source>
</reference>
<dbReference type="PANTHER" id="PTHR43236">
    <property type="entry name" value="ANTITOXIN HIGA1"/>
    <property type="match status" value="1"/>
</dbReference>
<evidence type="ECO:0000313" key="2">
    <source>
        <dbReference type="EMBL" id="AVO28033.1"/>
    </source>
</evidence>
<evidence type="ECO:0000259" key="1">
    <source>
        <dbReference type="Pfam" id="PF06114"/>
    </source>
</evidence>
<dbReference type="InterPro" id="IPR010359">
    <property type="entry name" value="IrrE_HExxH"/>
</dbReference>
<dbReference type="Pfam" id="PF06114">
    <property type="entry name" value="Peptidase_M78"/>
    <property type="match status" value="1"/>
</dbReference>
<dbReference type="OrthoDB" id="9816277at2"/>
<dbReference type="Proteomes" id="UP000238358">
    <property type="component" value="Chromosome"/>
</dbReference>
<dbReference type="EMBL" id="CP027569">
    <property type="protein sequence ID" value="AVO28033.1"/>
    <property type="molecule type" value="Genomic_DNA"/>
</dbReference>
<feature type="domain" description="IrrE N-terminal-like" evidence="1">
    <location>
        <begin position="24"/>
        <end position="118"/>
    </location>
</feature>
<gene>
    <name evidence="2" type="ORF">C6Y28_10565</name>
</gene>
<accession>A0A2S0M9C2</accession>
<dbReference type="Gene3D" id="1.10.10.2910">
    <property type="match status" value="1"/>
</dbReference>
<dbReference type="InterPro" id="IPR052345">
    <property type="entry name" value="Rad_response_metalloprotease"/>
</dbReference>
<proteinExistence type="predicted"/>
<sequence length="142" mass="16324">MDVKKIAVQTATKYKTWDPYEIADARNVQIVYAPLKSILGYYTKYKRVQCIILNNNIPNQLQRFVCAHELGHSICHANLNTQWLKKNTLVSTDRIEREASTFAVELLLPDDFILEYPDYSLKSLGKMVGIPTGLCLLKKFSR</sequence>
<dbReference type="RefSeq" id="WP_027894632.1">
    <property type="nucleotide sequence ID" value="NZ_CP027569.1"/>
</dbReference>
<dbReference type="AlphaFoldDB" id="A0A2S0M9C2"/>
<organism evidence="2 3">
    <name type="scientific">Megasphaera elsdenii</name>
    <dbReference type="NCBI Taxonomy" id="907"/>
    <lineage>
        <taxon>Bacteria</taxon>
        <taxon>Bacillati</taxon>
        <taxon>Bacillota</taxon>
        <taxon>Negativicutes</taxon>
        <taxon>Veillonellales</taxon>
        <taxon>Veillonellaceae</taxon>
        <taxon>Megasphaera</taxon>
    </lineage>
</organism>